<dbReference type="GO" id="GO:0004803">
    <property type="term" value="F:transposase activity"/>
    <property type="evidence" value="ECO:0007669"/>
    <property type="project" value="InterPro"/>
</dbReference>
<dbReference type="GO" id="GO:0003677">
    <property type="term" value="F:DNA binding"/>
    <property type="evidence" value="ECO:0007669"/>
    <property type="project" value="InterPro"/>
</dbReference>
<proteinExistence type="predicted"/>
<dbReference type="PANTHER" id="PTHR33609:SF1">
    <property type="entry name" value="TRANSPOSASE"/>
    <property type="match status" value="1"/>
</dbReference>
<name>A0A1I5BRW6_9RHOB</name>
<reference evidence="2" key="1">
    <citation type="submission" date="2016-10" db="EMBL/GenBank/DDBJ databases">
        <authorList>
            <person name="Varghese N."/>
            <person name="Submissions S."/>
        </authorList>
    </citation>
    <scope>NUCLEOTIDE SEQUENCE [LARGE SCALE GENOMIC DNA]</scope>
    <source>
        <strain evidence="2">DSM 28463</strain>
    </source>
</reference>
<dbReference type="AlphaFoldDB" id="A0A1I5BRW6"/>
<dbReference type="GO" id="GO:0006313">
    <property type="term" value="P:DNA transposition"/>
    <property type="evidence" value="ECO:0007669"/>
    <property type="project" value="InterPro"/>
</dbReference>
<dbReference type="EMBL" id="FOVP01000008">
    <property type="protein sequence ID" value="SFN77470.1"/>
    <property type="molecule type" value="Genomic_DNA"/>
</dbReference>
<dbReference type="SUPFAM" id="SSF46689">
    <property type="entry name" value="Homeodomain-like"/>
    <property type="match status" value="1"/>
</dbReference>
<organism evidence="1 2">
    <name type="scientific">Roseovarius lutimaris</name>
    <dbReference type="NCBI Taxonomy" id="1005928"/>
    <lineage>
        <taxon>Bacteria</taxon>
        <taxon>Pseudomonadati</taxon>
        <taxon>Pseudomonadota</taxon>
        <taxon>Alphaproteobacteria</taxon>
        <taxon>Rhodobacterales</taxon>
        <taxon>Roseobacteraceae</taxon>
        <taxon>Roseovarius</taxon>
    </lineage>
</organism>
<sequence length="88" mass="9992">MKRSRFSEEQIIGVLKEHQAGLGAKELCRKHGVSDATFYKWRSKYGGMEVSDAKKLKALEAENAKLKKLLAEQMMDVSTLKEMLGKNF</sequence>
<dbReference type="PANTHER" id="PTHR33609">
    <property type="entry name" value="LOW CALCIUM RESPONSE LOCUS PROTEIN S"/>
    <property type="match status" value="1"/>
</dbReference>
<gene>
    <name evidence="1" type="ORF">SAMN04487859_108165</name>
</gene>
<keyword evidence="2" id="KW-1185">Reference proteome</keyword>
<evidence type="ECO:0000313" key="1">
    <source>
        <dbReference type="EMBL" id="SFN77470.1"/>
    </source>
</evidence>
<dbReference type="Proteomes" id="UP000198599">
    <property type="component" value="Unassembled WGS sequence"/>
</dbReference>
<evidence type="ECO:0000313" key="2">
    <source>
        <dbReference type="Proteomes" id="UP000198599"/>
    </source>
</evidence>
<dbReference type="STRING" id="1005928.SAMN04487859_108165"/>
<dbReference type="Pfam" id="PF01527">
    <property type="entry name" value="HTH_Tnp_1"/>
    <property type="match status" value="1"/>
</dbReference>
<protein>
    <submittedName>
        <fullName evidence="1">Putative transposase</fullName>
    </submittedName>
</protein>
<dbReference type="InterPro" id="IPR002514">
    <property type="entry name" value="Transposase_8"/>
</dbReference>
<dbReference type="InterPro" id="IPR009057">
    <property type="entry name" value="Homeodomain-like_sf"/>
</dbReference>
<accession>A0A1I5BRW6</accession>
<dbReference type="InterPro" id="IPR052546">
    <property type="entry name" value="Transposase_8_domain"/>
</dbReference>